<evidence type="ECO:0000256" key="2">
    <source>
        <dbReference type="ARBA" id="ARBA00022729"/>
    </source>
</evidence>
<dbReference type="GeneID" id="107422393"/>
<dbReference type="PANTHER" id="PTHR33227:SF6">
    <property type="entry name" value="PROTEIN GRIM REAPER"/>
    <property type="match status" value="1"/>
</dbReference>
<protein>
    <submittedName>
        <fullName evidence="5">Protein GRIM REAPER</fullName>
    </submittedName>
</protein>
<name>A0A6P3ZYQ5_ZIZJJ</name>
<keyword evidence="2 3" id="KW-0732">Signal</keyword>
<dbReference type="PANTHER" id="PTHR33227">
    <property type="entry name" value="STIGMA-SPECIFIC STIG1-LIKE PROTEIN 3"/>
    <property type="match status" value="1"/>
</dbReference>
<dbReference type="InParanoid" id="A0A6P3ZYQ5"/>
<sequence length="159" mass="17333">MAIFFKLTTILSLTILLLLQACHSPMASSIDDILDHQEEDDMVEYVLDNPVPNSGSRSRFLGSSGVIKKGTRCNAMKYNVCNGVWANKGTSLLNCCKSHCRNVLGDKNNCGRCGNKCKFGERCCNGSCTNVLSNSNHCGKCDRKCKHGVGCQYGFCGYA</sequence>
<organism evidence="4 5">
    <name type="scientific">Ziziphus jujuba</name>
    <name type="common">Chinese jujube</name>
    <name type="synonym">Ziziphus sativa</name>
    <dbReference type="NCBI Taxonomy" id="326968"/>
    <lineage>
        <taxon>Eukaryota</taxon>
        <taxon>Viridiplantae</taxon>
        <taxon>Streptophyta</taxon>
        <taxon>Embryophyta</taxon>
        <taxon>Tracheophyta</taxon>
        <taxon>Spermatophyta</taxon>
        <taxon>Magnoliopsida</taxon>
        <taxon>eudicotyledons</taxon>
        <taxon>Gunneridae</taxon>
        <taxon>Pentapetalae</taxon>
        <taxon>rosids</taxon>
        <taxon>fabids</taxon>
        <taxon>Rosales</taxon>
        <taxon>Rhamnaceae</taxon>
        <taxon>Paliureae</taxon>
        <taxon>Ziziphus</taxon>
    </lineage>
</organism>
<dbReference type="Proteomes" id="UP001652623">
    <property type="component" value="Chromosome 11"/>
</dbReference>
<accession>A0A6P3ZYQ5</accession>
<dbReference type="InterPro" id="IPR006969">
    <property type="entry name" value="Stig-like"/>
</dbReference>
<dbReference type="RefSeq" id="XP_015887314.3">
    <property type="nucleotide sequence ID" value="XM_016031828.3"/>
</dbReference>
<reference evidence="5" key="1">
    <citation type="submission" date="2025-08" db="UniProtKB">
        <authorList>
            <consortium name="RefSeq"/>
        </authorList>
    </citation>
    <scope>IDENTIFICATION</scope>
    <source>
        <tissue evidence="5">Seedling</tissue>
    </source>
</reference>
<proteinExistence type="inferred from homology"/>
<dbReference type="KEGG" id="zju:107422393"/>
<keyword evidence="4" id="KW-1185">Reference proteome</keyword>
<dbReference type="AlphaFoldDB" id="A0A6P3ZYQ5"/>
<evidence type="ECO:0000313" key="4">
    <source>
        <dbReference type="Proteomes" id="UP001652623"/>
    </source>
</evidence>
<feature type="chain" id="PRO_5045507726" evidence="3">
    <location>
        <begin position="30"/>
        <end position="159"/>
    </location>
</feature>
<dbReference type="Pfam" id="PF04885">
    <property type="entry name" value="Stig1"/>
    <property type="match status" value="1"/>
</dbReference>
<feature type="signal peptide" evidence="3">
    <location>
        <begin position="1"/>
        <end position="29"/>
    </location>
</feature>
<evidence type="ECO:0000256" key="1">
    <source>
        <dbReference type="ARBA" id="ARBA00006010"/>
    </source>
</evidence>
<dbReference type="PROSITE" id="PS51257">
    <property type="entry name" value="PROKAR_LIPOPROTEIN"/>
    <property type="match status" value="1"/>
</dbReference>
<evidence type="ECO:0000256" key="3">
    <source>
        <dbReference type="SAM" id="SignalP"/>
    </source>
</evidence>
<evidence type="ECO:0000313" key="5">
    <source>
        <dbReference type="RefSeq" id="XP_015887314.3"/>
    </source>
</evidence>
<comment type="similarity">
    <text evidence="1">Belongs to the STIG1 family.</text>
</comment>
<gene>
    <name evidence="5" type="primary">LOC107422393</name>
</gene>